<organism evidence="1">
    <name type="scientific">marine sediment metagenome</name>
    <dbReference type="NCBI Taxonomy" id="412755"/>
    <lineage>
        <taxon>unclassified sequences</taxon>
        <taxon>metagenomes</taxon>
        <taxon>ecological metagenomes</taxon>
    </lineage>
</organism>
<gene>
    <name evidence="1" type="ORF">S03H2_63444</name>
</gene>
<reference evidence="1" key="1">
    <citation type="journal article" date="2014" name="Front. Microbiol.">
        <title>High frequency of phylogenetically diverse reductive dehalogenase-homologous genes in deep subseafloor sedimentary metagenomes.</title>
        <authorList>
            <person name="Kawai M."/>
            <person name="Futagami T."/>
            <person name="Toyoda A."/>
            <person name="Takaki Y."/>
            <person name="Nishi S."/>
            <person name="Hori S."/>
            <person name="Arai W."/>
            <person name="Tsubouchi T."/>
            <person name="Morono Y."/>
            <person name="Uchiyama I."/>
            <person name="Ito T."/>
            <person name="Fujiyama A."/>
            <person name="Inagaki F."/>
            <person name="Takami H."/>
        </authorList>
    </citation>
    <scope>NUCLEOTIDE SEQUENCE</scope>
    <source>
        <strain evidence="1">Expedition CK06-06</strain>
    </source>
</reference>
<dbReference type="EMBL" id="BARU01041114">
    <property type="protein sequence ID" value="GAH84969.1"/>
    <property type="molecule type" value="Genomic_DNA"/>
</dbReference>
<sequence>NISVTVNTILEWAGNFTDITLTAISAQADTPDANETQTIYTNCDFEIDADQTTTAQLSSATDTLVTKYKLADDGDGSTNTGATAGAETASGIATWTDYNSFLSTALAVTHVDTDGAVVITLEVQASNPAGEVADAGSYSATQTLTASWTSD</sequence>
<comment type="caution">
    <text evidence="1">The sequence shown here is derived from an EMBL/GenBank/DDBJ whole genome shotgun (WGS) entry which is preliminary data.</text>
</comment>
<proteinExistence type="predicted"/>
<accession>X1K400</accession>
<dbReference type="AlphaFoldDB" id="X1K400"/>
<name>X1K400_9ZZZZ</name>
<feature type="non-terminal residue" evidence="1">
    <location>
        <position position="1"/>
    </location>
</feature>
<protein>
    <submittedName>
        <fullName evidence="1">Uncharacterized protein</fullName>
    </submittedName>
</protein>
<evidence type="ECO:0000313" key="1">
    <source>
        <dbReference type="EMBL" id="GAH84969.1"/>
    </source>
</evidence>